<sequence length="132" mass="14658">MTRSSAAAVVAGWIQAINAADLSGFLSELEEECILVEPQHTYLGKGNLARWFEMVVLHRSSTLRLISTHDAEPDHLLAWAEWRATSFHDEVTVWTPLAVLTARGRIREIHISPPMRVPLPAITPPEPEESAA</sequence>
<dbReference type="Proteomes" id="UP001351900">
    <property type="component" value="Unassembled WGS sequence"/>
</dbReference>
<comment type="caution">
    <text evidence="1">The sequence shown here is derived from an EMBL/GenBank/DDBJ whole genome shotgun (WGS) entry which is preliminary data.</text>
</comment>
<keyword evidence="2" id="KW-1185">Reference proteome</keyword>
<gene>
    <name evidence="1" type="ORF">V2V91_04590</name>
</gene>
<reference evidence="1 2" key="1">
    <citation type="submission" date="2024-01" db="EMBL/GenBank/DDBJ databases">
        <title>the genome sequence of strain Microbacterium schleiferi NBRC 15075.</title>
        <authorList>
            <person name="Ding Y."/>
            <person name="Zhang G."/>
        </authorList>
    </citation>
    <scope>NUCLEOTIDE SEQUENCE [LARGE SCALE GENOMIC DNA]</scope>
    <source>
        <strain evidence="1 2">NBRC 15075</strain>
    </source>
</reference>
<dbReference type="SUPFAM" id="SSF54427">
    <property type="entry name" value="NTF2-like"/>
    <property type="match status" value="1"/>
</dbReference>
<dbReference type="EMBL" id="JAZHOV010000002">
    <property type="protein sequence ID" value="MEF2254416.1"/>
    <property type="molecule type" value="Genomic_DNA"/>
</dbReference>
<evidence type="ECO:0000313" key="1">
    <source>
        <dbReference type="EMBL" id="MEF2254416.1"/>
    </source>
</evidence>
<proteinExistence type="predicted"/>
<evidence type="ECO:0000313" key="2">
    <source>
        <dbReference type="Proteomes" id="UP001351900"/>
    </source>
</evidence>
<protein>
    <recommendedName>
        <fullName evidence="3">Nuclear transport factor 2 family protein</fullName>
    </recommendedName>
</protein>
<dbReference type="RefSeq" id="WP_292712753.1">
    <property type="nucleotide sequence ID" value="NZ_BAAAUO010000005.1"/>
</dbReference>
<dbReference type="InterPro" id="IPR032710">
    <property type="entry name" value="NTF2-like_dom_sf"/>
</dbReference>
<evidence type="ECO:0008006" key="3">
    <source>
        <dbReference type="Google" id="ProtNLM"/>
    </source>
</evidence>
<organism evidence="1 2">
    <name type="scientific">Microbacterium schleiferi</name>
    <dbReference type="NCBI Taxonomy" id="69362"/>
    <lineage>
        <taxon>Bacteria</taxon>
        <taxon>Bacillati</taxon>
        <taxon>Actinomycetota</taxon>
        <taxon>Actinomycetes</taxon>
        <taxon>Micrococcales</taxon>
        <taxon>Microbacteriaceae</taxon>
        <taxon>Microbacterium</taxon>
    </lineage>
</organism>
<dbReference type="Gene3D" id="3.10.450.50">
    <property type="match status" value="1"/>
</dbReference>
<accession>A0ABU7V405</accession>
<name>A0ABU7V405_9MICO</name>